<dbReference type="InterPro" id="IPR041920">
    <property type="entry name" value="ROS/MUCR_sf"/>
</dbReference>
<evidence type="ECO:0000256" key="1">
    <source>
        <dbReference type="ARBA" id="ARBA00007031"/>
    </source>
</evidence>
<keyword evidence="3" id="KW-0238">DNA-binding</keyword>
<keyword evidence="4" id="KW-0804">Transcription</keyword>
<evidence type="ECO:0000256" key="4">
    <source>
        <dbReference type="ARBA" id="ARBA00023163"/>
    </source>
</evidence>
<protein>
    <submittedName>
        <fullName evidence="6">MucR family transcriptional regulator</fullName>
    </submittedName>
</protein>
<evidence type="ECO:0000256" key="3">
    <source>
        <dbReference type="ARBA" id="ARBA00023125"/>
    </source>
</evidence>
<feature type="compositionally biased region" description="Basic residues" evidence="5">
    <location>
        <begin position="139"/>
        <end position="151"/>
    </location>
</feature>
<dbReference type="Pfam" id="PF05443">
    <property type="entry name" value="ROS_MUCR"/>
    <property type="match status" value="1"/>
</dbReference>
<comment type="similarity">
    <text evidence="1">Belongs to the ros/MucR family.</text>
</comment>
<dbReference type="AlphaFoldDB" id="A0A2T5AQW8"/>
<reference evidence="6 7" key="1">
    <citation type="submission" date="2018-04" db="EMBL/GenBank/DDBJ databases">
        <title>Genomic Encyclopedia of Type Strains, Phase IV (KMG-IV): sequencing the most valuable type-strain genomes for metagenomic binning, comparative biology and taxonomic classification.</title>
        <authorList>
            <person name="Goeker M."/>
        </authorList>
    </citation>
    <scope>NUCLEOTIDE SEQUENCE [LARGE SCALE GENOMIC DNA]</scope>
    <source>
        <strain evidence="6 7">DSM 7138</strain>
    </source>
</reference>
<dbReference type="InterPro" id="IPR008807">
    <property type="entry name" value="ROS_MUCR"/>
</dbReference>
<proteinExistence type="inferred from homology"/>
<evidence type="ECO:0000313" key="7">
    <source>
        <dbReference type="Proteomes" id="UP000241247"/>
    </source>
</evidence>
<evidence type="ECO:0000256" key="5">
    <source>
        <dbReference type="SAM" id="MobiDB-lite"/>
    </source>
</evidence>
<feature type="region of interest" description="Disordered" evidence="5">
    <location>
        <begin position="129"/>
        <end position="151"/>
    </location>
</feature>
<keyword evidence="7" id="KW-1185">Reference proteome</keyword>
<dbReference type="Gene3D" id="1.10.10.1550">
    <property type="entry name" value="ROS/MUCR transcriptional regulator protein"/>
    <property type="match status" value="1"/>
</dbReference>
<dbReference type="Proteomes" id="UP000241247">
    <property type="component" value="Unassembled WGS sequence"/>
</dbReference>
<dbReference type="GO" id="GO:0008270">
    <property type="term" value="F:zinc ion binding"/>
    <property type="evidence" value="ECO:0007669"/>
    <property type="project" value="InterPro"/>
</dbReference>
<comment type="caution">
    <text evidence="6">The sequence shown here is derived from an EMBL/GenBank/DDBJ whole genome shotgun (WGS) entry which is preliminary data.</text>
</comment>
<accession>A0A2T5AQW8</accession>
<organism evidence="6 7">
    <name type="scientific">Mycoplana dimorpha</name>
    <dbReference type="NCBI Taxonomy" id="28320"/>
    <lineage>
        <taxon>Bacteria</taxon>
        <taxon>Pseudomonadati</taxon>
        <taxon>Pseudomonadota</taxon>
        <taxon>Alphaproteobacteria</taxon>
        <taxon>Hyphomicrobiales</taxon>
        <taxon>Rhizobiaceae</taxon>
        <taxon>Mycoplana</taxon>
    </lineage>
</organism>
<name>A0A2T5AQW8_MYCDI</name>
<gene>
    <name evidence="6" type="ORF">C7449_1112</name>
</gene>
<sequence>MSNNERNNELAQLTADVVSAYVANNVTPQTEITSLISDVYAALNDLGKASSVAQTPPVVEEIQKPAVSIRKSVSLDAVICLECGKPFKSLRRHLQSQHGLAPEDYRARWKLPSDYPMVAPNYAEARSSLAKQMGLGQRRGQKAKSAPKTKK</sequence>
<evidence type="ECO:0000256" key="2">
    <source>
        <dbReference type="ARBA" id="ARBA00023015"/>
    </source>
</evidence>
<dbReference type="EMBL" id="PZZZ01000011">
    <property type="protein sequence ID" value="PTM89108.1"/>
    <property type="molecule type" value="Genomic_DNA"/>
</dbReference>
<dbReference type="GO" id="GO:0006355">
    <property type="term" value="P:regulation of DNA-templated transcription"/>
    <property type="evidence" value="ECO:0007669"/>
    <property type="project" value="InterPro"/>
</dbReference>
<keyword evidence="2" id="KW-0805">Transcription regulation</keyword>
<evidence type="ECO:0000313" key="6">
    <source>
        <dbReference type="EMBL" id="PTM89108.1"/>
    </source>
</evidence>
<dbReference type="GO" id="GO:0003677">
    <property type="term" value="F:DNA binding"/>
    <property type="evidence" value="ECO:0007669"/>
    <property type="project" value="UniProtKB-KW"/>
</dbReference>